<evidence type="ECO:0000256" key="1">
    <source>
        <dbReference type="ARBA" id="ARBA00007215"/>
    </source>
</evidence>
<dbReference type="PIRSF" id="PIRSF027110">
    <property type="entry name" value="PREG"/>
    <property type="match status" value="1"/>
</dbReference>
<dbReference type="AlphaFoldDB" id="A0A9Q0F0E3"/>
<sequence length="136" mass="15338">MATSISINGTATESETYSALGLDAYDKRVSGTPQVLSLLASSLETTIQKNKKSALITSRRKDAITVFHSSRSPSLSIRHYIERIFKYSRCSNSCYVVAHIYIDRFLQRMDAQLTSLNVHRLLITSIMIAAKFWDDE</sequence>
<proteinExistence type="inferred from homology"/>
<reference evidence="5" key="1">
    <citation type="submission" date="2022-02" db="EMBL/GenBank/DDBJ databases">
        <authorList>
            <person name="Henning P.M."/>
            <person name="McCubbin A.G."/>
            <person name="Shore J.S."/>
        </authorList>
    </citation>
    <scope>NUCLEOTIDE SEQUENCE</scope>
    <source>
        <strain evidence="5">F60SS</strain>
        <tissue evidence="5">Leaves</tissue>
    </source>
</reference>
<gene>
    <name evidence="5" type="ORF">Tsubulata_039379</name>
</gene>
<keyword evidence="4" id="KW-0131">Cell cycle</keyword>
<organism evidence="5 6">
    <name type="scientific">Turnera subulata</name>
    <dbReference type="NCBI Taxonomy" id="218843"/>
    <lineage>
        <taxon>Eukaryota</taxon>
        <taxon>Viridiplantae</taxon>
        <taxon>Streptophyta</taxon>
        <taxon>Embryophyta</taxon>
        <taxon>Tracheophyta</taxon>
        <taxon>Spermatophyta</taxon>
        <taxon>Magnoliopsida</taxon>
        <taxon>eudicotyledons</taxon>
        <taxon>Gunneridae</taxon>
        <taxon>Pentapetalae</taxon>
        <taxon>rosids</taxon>
        <taxon>fabids</taxon>
        <taxon>Malpighiales</taxon>
        <taxon>Passifloraceae</taxon>
        <taxon>Turnera</taxon>
    </lineage>
</organism>
<protein>
    <recommendedName>
        <fullName evidence="7">Cyclin N-terminal domain-containing protein</fullName>
    </recommendedName>
</protein>
<evidence type="ECO:0000256" key="4">
    <source>
        <dbReference type="ARBA" id="ARBA00023306"/>
    </source>
</evidence>
<evidence type="ECO:0000313" key="6">
    <source>
        <dbReference type="Proteomes" id="UP001141552"/>
    </source>
</evidence>
<name>A0A9Q0F0E3_9ROSI</name>
<keyword evidence="2" id="KW-0132">Cell division</keyword>
<evidence type="ECO:0000313" key="5">
    <source>
        <dbReference type="EMBL" id="KAJ4822638.1"/>
    </source>
</evidence>
<dbReference type="GO" id="GO:0051301">
    <property type="term" value="P:cell division"/>
    <property type="evidence" value="ECO:0007669"/>
    <property type="project" value="UniProtKB-KW"/>
</dbReference>
<dbReference type="InterPro" id="IPR013922">
    <property type="entry name" value="Cyclin_PHO80-like"/>
</dbReference>
<dbReference type="PANTHER" id="PTHR15615">
    <property type="match status" value="1"/>
</dbReference>
<keyword evidence="6" id="KW-1185">Reference proteome</keyword>
<dbReference type="EMBL" id="JAKUCV010007625">
    <property type="protein sequence ID" value="KAJ4822638.1"/>
    <property type="molecule type" value="Genomic_DNA"/>
</dbReference>
<evidence type="ECO:0000256" key="2">
    <source>
        <dbReference type="ARBA" id="ARBA00022618"/>
    </source>
</evidence>
<comment type="similarity">
    <text evidence="1">Belongs to the cyclin family. Cyclin U/P subfamily.</text>
</comment>
<dbReference type="GO" id="GO:0019901">
    <property type="term" value="F:protein kinase binding"/>
    <property type="evidence" value="ECO:0007669"/>
    <property type="project" value="InterPro"/>
</dbReference>
<dbReference type="SUPFAM" id="SSF47954">
    <property type="entry name" value="Cyclin-like"/>
    <property type="match status" value="1"/>
</dbReference>
<dbReference type="Pfam" id="PF08613">
    <property type="entry name" value="Cyclin"/>
    <property type="match status" value="1"/>
</dbReference>
<dbReference type="Proteomes" id="UP001141552">
    <property type="component" value="Unassembled WGS sequence"/>
</dbReference>
<dbReference type="InterPro" id="IPR036915">
    <property type="entry name" value="Cyclin-like_sf"/>
</dbReference>
<dbReference type="PANTHER" id="PTHR15615:SF80">
    <property type="entry name" value="CYCLIN"/>
    <property type="match status" value="1"/>
</dbReference>
<reference evidence="5" key="2">
    <citation type="journal article" date="2023" name="Plants (Basel)">
        <title>Annotation of the Turnera subulata (Passifloraceae) Draft Genome Reveals the S-Locus Evolved after the Divergence of Turneroideae from Passifloroideae in a Stepwise Manner.</title>
        <authorList>
            <person name="Henning P.M."/>
            <person name="Roalson E.H."/>
            <person name="Mir W."/>
            <person name="McCubbin A.G."/>
            <person name="Shore J.S."/>
        </authorList>
    </citation>
    <scope>NUCLEOTIDE SEQUENCE</scope>
    <source>
        <strain evidence="5">F60SS</strain>
    </source>
</reference>
<evidence type="ECO:0000256" key="3">
    <source>
        <dbReference type="ARBA" id="ARBA00023127"/>
    </source>
</evidence>
<accession>A0A9Q0F0E3</accession>
<comment type="caution">
    <text evidence="5">The sequence shown here is derived from an EMBL/GenBank/DDBJ whole genome shotgun (WGS) entry which is preliminary data.</text>
</comment>
<keyword evidence="3" id="KW-0195">Cyclin</keyword>
<dbReference type="Gene3D" id="1.10.472.10">
    <property type="entry name" value="Cyclin-like"/>
    <property type="match status" value="1"/>
</dbReference>
<dbReference type="InterPro" id="IPR012389">
    <property type="entry name" value="Cyclin_P/U"/>
</dbReference>
<evidence type="ECO:0008006" key="7">
    <source>
        <dbReference type="Google" id="ProtNLM"/>
    </source>
</evidence>
<dbReference type="OrthoDB" id="10020961at2759"/>